<name>A0AAD8DM06_MYTSE</name>
<dbReference type="InterPro" id="IPR025958">
    <property type="entry name" value="SID1_TM_fam"/>
</dbReference>
<evidence type="ECO:0000256" key="3">
    <source>
        <dbReference type="ARBA" id="ARBA00022692"/>
    </source>
</evidence>
<keyword evidence="3" id="KW-0812">Transmembrane</keyword>
<accession>A0AAD8DM06</accession>
<proteinExistence type="inferred from homology"/>
<dbReference type="GO" id="GO:0005886">
    <property type="term" value="C:plasma membrane"/>
    <property type="evidence" value="ECO:0007669"/>
    <property type="project" value="TreeGrafter"/>
</dbReference>
<keyword evidence="5" id="KW-1133">Transmembrane helix</keyword>
<keyword evidence="4" id="KW-0732">Signal</keyword>
<gene>
    <name evidence="8" type="ORF">PYW07_011288</name>
</gene>
<evidence type="ECO:0000256" key="5">
    <source>
        <dbReference type="ARBA" id="ARBA00022989"/>
    </source>
</evidence>
<dbReference type="PANTHER" id="PTHR12185:SF14">
    <property type="entry name" value="CHOLESTEROL UPTAKE PROTEIN 1"/>
    <property type="match status" value="1"/>
</dbReference>
<keyword evidence="9" id="KW-1185">Reference proteome</keyword>
<keyword evidence="6" id="KW-0472">Membrane</keyword>
<dbReference type="Proteomes" id="UP001231518">
    <property type="component" value="Chromosome 28"/>
</dbReference>
<sequence>MGIPQHYGLLYSMGLGLVMEGLLSGCYHLCPNKMNFQFGAYHTCSSSHGHPAALRAPLLHGAGSGDGRSPVRLLPPLSQQDELPVRYVSHLLIIIIQASRSTTGSSTPWGWVW</sequence>
<dbReference type="Pfam" id="PF13965">
    <property type="entry name" value="SID-1_RNA_chan"/>
    <property type="match status" value="1"/>
</dbReference>
<comment type="similarity">
    <text evidence="2">Belongs to the SID1 family.</text>
</comment>
<dbReference type="GO" id="GO:0003725">
    <property type="term" value="F:double-stranded RNA binding"/>
    <property type="evidence" value="ECO:0007669"/>
    <property type="project" value="TreeGrafter"/>
</dbReference>
<evidence type="ECO:0000256" key="2">
    <source>
        <dbReference type="ARBA" id="ARBA00006618"/>
    </source>
</evidence>
<evidence type="ECO:0000256" key="4">
    <source>
        <dbReference type="ARBA" id="ARBA00022729"/>
    </source>
</evidence>
<evidence type="ECO:0000256" key="6">
    <source>
        <dbReference type="ARBA" id="ARBA00023136"/>
    </source>
</evidence>
<evidence type="ECO:0000256" key="7">
    <source>
        <dbReference type="ARBA" id="ARBA00023180"/>
    </source>
</evidence>
<organism evidence="8 9">
    <name type="scientific">Mythimna separata</name>
    <name type="common">Oriental armyworm</name>
    <name type="synonym">Pseudaletia separata</name>
    <dbReference type="NCBI Taxonomy" id="271217"/>
    <lineage>
        <taxon>Eukaryota</taxon>
        <taxon>Metazoa</taxon>
        <taxon>Ecdysozoa</taxon>
        <taxon>Arthropoda</taxon>
        <taxon>Hexapoda</taxon>
        <taxon>Insecta</taxon>
        <taxon>Pterygota</taxon>
        <taxon>Neoptera</taxon>
        <taxon>Endopterygota</taxon>
        <taxon>Lepidoptera</taxon>
        <taxon>Glossata</taxon>
        <taxon>Ditrysia</taxon>
        <taxon>Noctuoidea</taxon>
        <taxon>Noctuidae</taxon>
        <taxon>Noctuinae</taxon>
        <taxon>Hadenini</taxon>
        <taxon>Mythimna</taxon>
    </lineage>
</organism>
<comment type="caution">
    <text evidence="8">The sequence shown here is derived from an EMBL/GenBank/DDBJ whole genome shotgun (WGS) entry which is preliminary data.</text>
</comment>
<evidence type="ECO:0000313" key="9">
    <source>
        <dbReference type="Proteomes" id="UP001231518"/>
    </source>
</evidence>
<comment type="subcellular location">
    <subcellularLocation>
        <location evidence="1">Membrane</location>
        <topology evidence="1">Multi-pass membrane protein</topology>
    </subcellularLocation>
</comment>
<dbReference type="GO" id="GO:0051033">
    <property type="term" value="F:RNA transmembrane transporter activity"/>
    <property type="evidence" value="ECO:0007669"/>
    <property type="project" value="TreeGrafter"/>
</dbReference>
<evidence type="ECO:0000313" key="8">
    <source>
        <dbReference type="EMBL" id="KAJ8707611.1"/>
    </source>
</evidence>
<dbReference type="AlphaFoldDB" id="A0AAD8DM06"/>
<evidence type="ECO:0000256" key="1">
    <source>
        <dbReference type="ARBA" id="ARBA00004141"/>
    </source>
</evidence>
<dbReference type="PANTHER" id="PTHR12185">
    <property type="entry name" value="SID1 TRANSMEMBRANE FAMILY MEMEBER"/>
    <property type="match status" value="1"/>
</dbReference>
<reference evidence="8" key="1">
    <citation type="submission" date="2023-03" db="EMBL/GenBank/DDBJ databases">
        <title>Chromosome-level genomes of two armyworms, Mythimna separata and Mythimna loreyi, provide insights into the biosynthesis and reception of sex pheromones.</title>
        <authorList>
            <person name="Zhao H."/>
        </authorList>
    </citation>
    <scope>NUCLEOTIDE SEQUENCE</scope>
    <source>
        <strain evidence="8">BeijingLab</strain>
        <tissue evidence="8">Pupa</tissue>
    </source>
</reference>
<keyword evidence="7" id="KW-0325">Glycoprotein</keyword>
<dbReference type="GO" id="GO:0005764">
    <property type="term" value="C:lysosome"/>
    <property type="evidence" value="ECO:0007669"/>
    <property type="project" value="TreeGrafter"/>
</dbReference>
<protein>
    <submittedName>
        <fullName evidence="8">Uncharacterized protein</fullName>
    </submittedName>
</protein>
<dbReference type="EMBL" id="JARGEI010000027">
    <property type="protein sequence ID" value="KAJ8707611.1"/>
    <property type="molecule type" value="Genomic_DNA"/>
</dbReference>